<evidence type="ECO:0000313" key="2">
    <source>
        <dbReference type="Proteomes" id="UP001385951"/>
    </source>
</evidence>
<protein>
    <submittedName>
        <fullName evidence="1">Uncharacterized protein</fullName>
    </submittedName>
</protein>
<evidence type="ECO:0000313" key="1">
    <source>
        <dbReference type="EMBL" id="KAK7694343.1"/>
    </source>
</evidence>
<accession>A0AAW0GLX1</accession>
<dbReference type="AlphaFoldDB" id="A0AAW0GLX1"/>
<gene>
    <name evidence="1" type="ORF">QCA50_001527</name>
</gene>
<reference evidence="1 2" key="1">
    <citation type="submission" date="2022-09" db="EMBL/GenBank/DDBJ databases">
        <authorList>
            <person name="Palmer J.M."/>
        </authorList>
    </citation>
    <scope>NUCLEOTIDE SEQUENCE [LARGE SCALE GENOMIC DNA]</scope>
    <source>
        <strain evidence="1 2">DSM 7382</strain>
    </source>
</reference>
<sequence>MPFMFASRKTHFRPSSCEEFGLGPWTVYDIPHYHDDDYGQHLTLFVLKRQ</sequence>
<dbReference type="Proteomes" id="UP001385951">
    <property type="component" value="Unassembled WGS sequence"/>
</dbReference>
<keyword evidence="2" id="KW-1185">Reference proteome</keyword>
<dbReference type="EMBL" id="JASBNA010000002">
    <property type="protein sequence ID" value="KAK7694343.1"/>
    <property type="molecule type" value="Genomic_DNA"/>
</dbReference>
<name>A0AAW0GLX1_9APHY</name>
<comment type="caution">
    <text evidence="1">The sequence shown here is derived from an EMBL/GenBank/DDBJ whole genome shotgun (WGS) entry which is preliminary data.</text>
</comment>
<proteinExistence type="predicted"/>
<organism evidence="1 2">
    <name type="scientific">Cerrena zonata</name>
    <dbReference type="NCBI Taxonomy" id="2478898"/>
    <lineage>
        <taxon>Eukaryota</taxon>
        <taxon>Fungi</taxon>
        <taxon>Dikarya</taxon>
        <taxon>Basidiomycota</taxon>
        <taxon>Agaricomycotina</taxon>
        <taxon>Agaricomycetes</taxon>
        <taxon>Polyporales</taxon>
        <taxon>Cerrenaceae</taxon>
        <taxon>Cerrena</taxon>
    </lineage>
</organism>